<sequence>MTGCHTKSEICFMANSQSNNEYTKNRRSDASLKSKCSAEKSNDCDCGDEFLNIQNDADHGDDGHNTKVNNMDAKVKTDGFNKINLQIALKNNRSQLKLEESTVSLDSDVKAFKDSVQELLENFFRSVKDFECYKQKYNEIIQKHQENSLTEMEQFVKELLYHVMLGAELTEQSGKEIFLSSGSDQLRPSNESINVENYLLDNISVQHDINNSSVLYEKISSIWRKSSLFTTDDFSNLNLCCQSKVREMNVLSATDVVTSKGLDAVKRKRATSLDNMKRVASVTSQDTVEIDSADIPIPIKISHAKKDIRIDNECDCRESSENTKSFLAKVCGYICRIFRKDNDT</sequence>
<dbReference type="AlphaFoldDB" id="A0A4C1WNS2"/>
<organism evidence="1 2">
    <name type="scientific">Eumeta variegata</name>
    <name type="common">Bagworm moth</name>
    <name type="synonym">Eumeta japonica</name>
    <dbReference type="NCBI Taxonomy" id="151549"/>
    <lineage>
        <taxon>Eukaryota</taxon>
        <taxon>Metazoa</taxon>
        <taxon>Ecdysozoa</taxon>
        <taxon>Arthropoda</taxon>
        <taxon>Hexapoda</taxon>
        <taxon>Insecta</taxon>
        <taxon>Pterygota</taxon>
        <taxon>Neoptera</taxon>
        <taxon>Endopterygota</taxon>
        <taxon>Lepidoptera</taxon>
        <taxon>Glossata</taxon>
        <taxon>Ditrysia</taxon>
        <taxon>Tineoidea</taxon>
        <taxon>Psychidae</taxon>
        <taxon>Oiketicinae</taxon>
        <taxon>Eumeta</taxon>
    </lineage>
</organism>
<gene>
    <name evidence="1" type="ORF">EVAR_97034_1</name>
</gene>
<evidence type="ECO:0000313" key="2">
    <source>
        <dbReference type="Proteomes" id="UP000299102"/>
    </source>
</evidence>
<protein>
    <submittedName>
        <fullName evidence="1">Uncharacterized protein</fullName>
    </submittedName>
</protein>
<accession>A0A4C1WNS2</accession>
<dbReference type="Proteomes" id="UP000299102">
    <property type="component" value="Unassembled WGS sequence"/>
</dbReference>
<dbReference type="OrthoDB" id="7467136at2759"/>
<comment type="caution">
    <text evidence="1">The sequence shown here is derived from an EMBL/GenBank/DDBJ whole genome shotgun (WGS) entry which is preliminary data.</text>
</comment>
<keyword evidence="2" id="KW-1185">Reference proteome</keyword>
<name>A0A4C1WNS2_EUMVA</name>
<evidence type="ECO:0000313" key="1">
    <source>
        <dbReference type="EMBL" id="GBP51757.1"/>
    </source>
</evidence>
<reference evidence="1 2" key="1">
    <citation type="journal article" date="2019" name="Commun. Biol.">
        <title>The bagworm genome reveals a unique fibroin gene that provides high tensile strength.</title>
        <authorList>
            <person name="Kono N."/>
            <person name="Nakamura H."/>
            <person name="Ohtoshi R."/>
            <person name="Tomita M."/>
            <person name="Numata K."/>
            <person name="Arakawa K."/>
        </authorList>
    </citation>
    <scope>NUCLEOTIDE SEQUENCE [LARGE SCALE GENOMIC DNA]</scope>
</reference>
<proteinExistence type="predicted"/>
<dbReference type="EMBL" id="BGZK01000588">
    <property type="protein sequence ID" value="GBP51757.1"/>
    <property type="molecule type" value="Genomic_DNA"/>
</dbReference>